<sequence>VDLVQASNIITWNRWFLTILGLWPLKVNKPLFIFFSIYMIIYCIMGVGHLIKYFDQPDLVVANLTDNVLFTMILGKMFICRRSCEIMAKFLTAIENDFLTETYSSVQEKMAFLYYNHMALTFIKVSISLSGFAAILYY</sequence>
<keyword evidence="3" id="KW-1185">Reference proteome</keyword>
<dbReference type="AlphaFoldDB" id="E2AL41"/>
<protein>
    <submittedName>
        <fullName evidence="2">Uncharacterized protein</fullName>
    </submittedName>
</protein>
<keyword evidence="1" id="KW-0812">Transmembrane</keyword>
<feature type="transmembrane region" description="Helical" evidence="1">
    <location>
        <begin position="113"/>
        <end position="137"/>
    </location>
</feature>
<evidence type="ECO:0000313" key="3">
    <source>
        <dbReference type="Proteomes" id="UP000000311"/>
    </source>
</evidence>
<proteinExistence type="predicted"/>
<evidence type="ECO:0000256" key="1">
    <source>
        <dbReference type="SAM" id="Phobius"/>
    </source>
</evidence>
<dbReference type="InParanoid" id="E2AL41"/>
<gene>
    <name evidence="2" type="ORF">EAG_02385</name>
</gene>
<reference evidence="2 3" key="1">
    <citation type="journal article" date="2010" name="Science">
        <title>Genomic comparison of the ants Camponotus floridanus and Harpegnathos saltator.</title>
        <authorList>
            <person name="Bonasio R."/>
            <person name="Zhang G."/>
            <person name="Ye C."/>
            <person name="Mutti N.S."/>
            <person name="Fang X."/>
            <person name="Qin N."/>
            <person name="Donahue G."/>
            <person name="Yang P."/>
            <person name="Li Q."/>
            <person name="Li C."/>
            <person name="Zhang P."/>
            <person name="Huang Z."/>
            <person name="Berger S.L."/>
            <person name="Reinberg D."/>
            <person name="Wang J."/>
            <person name="Liebig J."/>
        </authorList>
    </citation>
    <scope>NUCLEOTIDE SEQUENCE [LARGE SCALE GENOMIC DNA]</scope>
    <source>
        <strain evidence="3">C129</strain>
    </source>
</reference>
<keyword evidence="1" id="KW-1133">Transmembrane helix</keyword>
<dbReference type="EMBL" id="GL440451">
    <property type="protein sequence ID" value="EFN65844.1"/>
    <property type="molecule type" value="Genomic_DNA"/>
</dbReference>
<dbReference type="Proteomes" id="UP000000311">
    <property type="component" value="Unassembled WGS sequence"/>
</dbReference>
<feature type="transmembrane region" description="Helical" evidence="1">
    <location>
        <begin position="32"/>
        <end position="54"/>
    </location>
</feature>
<accession>E2AL41</accession>
<feature type="non-terminal residue" evidence="2">
    <location>
        <position position="138"/>
    </location>
</feature>
<feature type="non-terminal residue" evidence="2">
    <location>
        <position position="1"/>
    </location>
</feature>
<organism evidence="3">
    <name type="scientific">Camponotus floridanus</name>
    <name type="common">Florida carpenter ant</name>
    <dbReference type="NCBI Taxonomy" id="104421"/>
    <lineage>
        <taxon>Eukaryota</taxon>
        <taxon>Metazoa</taxon>
        <taxon>Ecdysozoa</taxon>
        <taxon>Arthropoda</taxon>
        <taxon>Hexapoda</taxon>
        <taxon>Insecta</taxon>
        <taxon>Pterygota</taxon>
        <taxon>Neoptera</taxon>
        <taxon>Endopterygota</taxon>
        <taxon>Hymenoptera</taxon>
        <taxon>Apocrita</taxon>
        <taxon>Aculeata</taxon>
        <taxon>Formicoidea</taxon>
        <taxon>Formicidae</taxon>
        <taxon>Formicinae</taxon>
        <taxon>Camponotus</taxon>
    </lineage>
</organism>
<name>E2AL41_CAMFO</name>
<keyword evidence="1" id="KW-0472">Membrane</keyword>
<evidence type="ECO:0000313" key="2">
    <source>
        <dbReference type="EMBL" id="EFN65844.1"/>
    </source>
</evidence>
<dbReference type="OrthoDB" id="8185860at2759"/>